<feature type="binding site" evidence="15">
    <location>
        <position position="309"/>
    </location>
    <ligand>
        <name>substrate</name>
    </ligand>
</feature>
<dbReference type="InterPro" id="IPR006047">
    <property type="entry name" value="GH13_cat_dom"/>
</dbReference>
<keyword evidence="11" id="KW-0326">Glycosidase</keyword>
<evidence type="ECO:0000256" key="5">
    <source>
        <dbReference type="ARBA" id="ARBA00022723"/>
    </source>
</evidence>
<evidence type="ECO:0000313" key="17">
    <source>
        <dbReference type="EMBL" id="KAK3335242.1"/>
    </source>
</evidence>
<dbReference type="CDD" id="cd11319">
    <property type="entry name" value="AmyAc_euk_AmyA"/>
    <property type="match status" value="1"/>
</dbReference>
<name>A0AAE0J1J8_9PEZI</name>
<feature type="domain" description="Glycosyl hydrolase family 13 catalytic" evidence="16">
    <location>
        <begin position="24"/>
        <end position="381"/>
    </location>
</feature>
<dbReference type="PANTHER" id="PTHR10357">
    <property type="entry name" value="ALPHA-AMYLASE FAMILY MEMBER"/>
    <property type="match status" value="1"/>
</dbReference>
<dbReference type="SUPFAM" id="SSF51445">
    <property type="entry name" value="(Trans)glycosidases"/>
    <property type="match status" value="1"/>
</dbReference>
<evidence type="ECO:0000256" key="12">
    <source>
        <dbReference type="PIRSR" id="PIRSR001024-1"/>
    </source>
</evidence>
<dbReference type="PANTHER" id="PTHR10357:SF208">
    <property type="entry name" value="ALPHA-AMYLASE"/>
    <property type="match status" value="1"/>
</dbReference>
<sequence length="528" mass="57368">MQLPLAHVCQAANADQWKSRSIYQVMVDRFARTDLSTTADCTVWEFCNGTWAGLIDKLDYIQGMGFTAVQISPVIQNLEGDTAVGTAYHGYWSVNDYAVNEHFGTTSDLKRLSDALHKRGMYLMVDVVVNNMAAAFNNTQPPPVNYSAFNPFNDAKYFHKYCNVTEWENPVNYQDCWLYPYGVALADLDTESPTVVQMMGSWIKELVANYSIDGLRIDAAKHVNDAFLPAFVRAAGVFGLGEVLTGVTNDLCRYQTLGLLEGMPNYLEYFPLTAAFNGKSMADLNSARVNASSGCNDTLALGTFVENHDLPRFAASVSDLTLAKNAMTYVILNDGIPTVYQGQEQHFSGNGTPFNREALWKSGYDTSAPLYNLTATLNKLRNTAVALSDSYVTTVSDTLFTDVNHLCLRKGPGGSQIVFCINNQSSKGPQYQLSIGGFGPGDSVVEVLSCTTVTADAVGNITAYMDKGEPKVFFLASALNSTGLCPTTAPATATGTGQKNAAVTGTAYMWSSTVCLAAMLSWGLWFFA</sequence>
<evidence type="ECO:0000256" key="8">
    <source>
        <dbReference type="ARBA" id="ARBA00023157"/>
    </source>
</evidence>
<keyword evidence="7" id="KW-0106">Calcium</keyword>
<dbReference type="GO" id="GO:0004556">
    <property type="term" value="F:alpha-amylase activity"/>
    <property type="evidence" value="ECO:0007669"/>
    <property type="project" value="UniProtKB-EC"/>
</dbReference>
<dbReference type="FunFam" id="3.20.20.80:FF:000120">
    <property type="entry name" value="Alpha-amylase A"/>
    <property type="match status" value="1"/>
</dbReference>
<comment type="caution">
    <text evidence="17">The sequence shown here is derived from an EMBL/GenBank/DDBJ whole genome shotgun (WGS) entry which is preliminary data.</text>
</comment>
<dbReference type="PIRSF" id="PIRSF001024">
    <property type="entry name" value="Alph-amyl_fung"/>
    <property type="match status" value="1"/>
</dbReference>
<feature type="site" description="Transition state stabilizer" evidence="13">
    <location>
        <position position="309"/>
    </location>
</feature>
<dbReference type="GO" id="GO:0016052">
    <property type="term" value="P:carbohydrate catabolic process"/>
    <property type="evidence" value="ECO:0007669"/>
    <property type="project" value="InterPro"/>
</dbReference>
<feature type="active site" description="Proton donor" evidence="12">
    <location>
        <position position="242"/>
    </location>
</feature>
<dbReference type="Gene3D" id="2.60.40.1180">
    <property type="entry name" value="Golgi alpha-mannosidase II"/>
    <property type="match status" value="1"/>
</dbReference>
<evidence type="ECO:0000256" key="15">
    <source>
        <dbReference type="PIRSR" id="PIRSR001024-5"/>
    </source>
</evidence>
<reference evidence="17" key="1">
    <citation type="journal article" date="2023" name="Mol. Phylogenet. Evol.">
        <title>Genome-scale phylogeny and comparative genomics of the fungal order Sordariales.</title>
        <authorList>
            <person name="Hensen N."/>
            <person name="Bonometti L."/>
            <person name="Westerberg I."/>
            <person name="Brannstrom I.O."/>
            <person name="Guillou S."/>
            <person name="Cros-Aarteil S."/>
            <person name="Calhoun S."/>
            <person name="Haridas S."/>
            <person name="Kuo A."/>
            <person name="Mondo S."/>
            <person name="Pangilinan J."/>
            <person name="Riley R."/>
            <person name="LaButti K."/>
            <person name="Andreopoulos B."/>
            <person name="Lipzen A."/>
            <person name="Chen C."/>
            <person name="Yan M."/>
            <person name="Daum C."/>
            <person name="Ng V."/>
            <person name="Clum A."/>
            <person name="Steindorff A."/>
            <person name="Ohm R.A."/>
            <person name="Martin F."/>
            <person name="Silar P."/>
            <person name="Natvig D.O."/>
            <person name="Lalanne C."/>
            <person name="Gautier V."/>
            <person name="Ament-Velasquez S.L."/>
            <person name="Kruys A."/>
            <person name="Hutchinson M.I."/>
            <person name="Powell A.J."/>
            <person name="Barry K."/>
            <person name="Miller A.N."/>
            <person name="Grigoriev I.V."/>
            <person name="Debuchy R."/>
            <person name="Gladieux P."/>
            <person name="Hiltunen Thoren M."/>
            <person name="Johannesson H."/>
        </authorList>
    </citation>
    <scope>NUCLEOTIDE SEQUENCE</scope>
    <source>
        <strain evidence="17">SMH4131-1</strain>
    </source>
</reference>
<dbReference type="InterPro" id="IPR013780">
    <property type="entry name" value="Glyco_hydro_b"/>
</dbReference>
<organism evidence="17 18">
    <name type="scientific">Cercophora scortea</name>
    <dbReference type="NCBI Taxonomy" id="314031"/>
    <lineage>
        <taxon>Eukaryota</taxon>
        <taxon>Fungi</taxon>
        <taxon>Dikarya</taxon>
        <taxon>Ascomycota</taxon>
        <taxon>Pezizomycotina</taxon>
        <taxon>Sordariomycetes</taxon>
        <taxon>Sordariomycetidae</taxon>
        <taxon>Sordariales</taxon>
        <taxon>Lasiosphaeriaceae</taxon>
        <taxon>Cercophora</taxon>
    </lineage>
</organism>
<dbReference type="InterPro" id="IPR017853">
    <property type="entry name" value="GH"/>
</dbReference>
<reference evidence="17" key="2">
    <citation type="submission" date="2023-06" db="EMBL/GenBank/DDBJ databases">
        <authorList>
            <consortium name="Lawrence Berkeley National Laboratory"/>
            <person name="Haridas S."/>
            <person name="Hensen N."/>
            <person name="Bonometti L."/>
            <person name="Westerberg I."/>
            <person name="Brannstrom I.O."/>
            <person name="Guillou S."/>
            <person name="Cros-Aarteil S."/>
            <person name="Calhoun S."/>
            <person name="Kuo A."/>
            <person name="Mondo S."/>
            <person name="Pangilinan J."/>
            <person name="Riley R."/>
            <person name="Labutti K."/>
            <person name="Andreopoulos B."/>
            <person name="Lipzen A."/>
            <person name="Chen C."/>
            <person name="Yanf M."/>
            <person name="Daum C."/>
            <person name="Ng V."/>
            <person name="Clum A."/>
            <person name="Steindorff A."/>
            <person name="Ohm R."/>
            <person name="Martin F."/>
            <person name="Silar P."/>
            <person name="Natvig D."/>
            <person name="Lalanne C."/>
            <person name="Gautier V."/>
            <person name="Ament-Velasquez S.L."/>
            <person name="Kruys A."/>
            <person name="Hutchinson M.I."/>
            <person name="Powell A.J."/>
            <person name="Barry K."/>
            <person name="Miller A.N."/>
            <person name="Grigoriev I.V."/>
            <person name="Debuchy R."/>
            <person name="Gladieux P."/>
            <person name="Thoren M.H."/>
            <person name="Johannesson H."/>
        </authorList>
    </citation>
    <scope>NUCLEOTIDE SEQUENCE</scope>
    <source>
        <strain evidence="17">SMH4131-1</strain>
    </source>
</reference>
<dbReference type="Pfam" id="PF00128">
    <property type="entry name" value="Alpha-amylase"/>
    <property type="match status" value="1"/>
</dbReference>
<evidence type="ECO:0000256" key="6">
    <source>
        <dbReference type="ARBA" id="ARBA00022801"/>
    </source>
</evidence>
<feature type="disulfide bond" evidence="14">
    <location>
        <begin position="450"/>
        <end position="485"/>
    </location>
</feature>
<protein>
    <recommendedName>
        <fullName evidence="4">alpha-amylase</fullName>
        <ecNumber evidence="4">3.2.1.1</ecNumber>
    </recommendedName>
</protein>
<feature type="disulfide bond" evidence="14">
    <location>
        <begin position="162"/>
        <end position="176"/>
    </location>
</feature>
<dbReference type="Proteomes" id="UP001286456">
    <property type="component" value="Unassembled WGS sequence"/>
</dbReference>
<keyword evidence="5" id="KW-0479">Metal-binding</keyword>
<dbReference type="GO" id="GO:0005509">
    <property type="term" value="F:calcium ion binding"/>
    <property type="evidence" value="ECO:0007669"/>
    <property type="project" value="InterPro"/>
</dbReference>
<dbReference type="InterPro" id="IPR013777">
    <property type="entry name" value="A-amylase-like"/>
</dbReference>
<keyword evidence="6" id="KW-0378">Hydrolase</keyword>
<dbReference type="EC" id="3.2.1.1" evidence="4"/>
<dbReference type="Gene3D" id="3.20.20.80">
    <property type="entry name" value="Glycosidases"/>
    <property type="match status" value="1"/>
</dbReference>
<evidence type="ECO:0000256" key="14">
    <source>
        <dbReference type="PIRSR" id="PIRSR001024-4"/>
    </source>
</evidence>
<evidence type="ECO:0000256" key="9">
    <source>
        <dbReference type="ARBA" id="ARBA00023180"/>
    </source>
</evidence>
<dbReference type="SMART" id="SM00642">
    <property type="entry name" value="Aamy"/>
    <property type="match status" value="1"/>
</dbReference>
<comment type="cofactor">
    <cofactor evidence="2">
        <name>Ca(2+)</name>
        <dbReference type="ChEBI" id="CHEBI:29108"/>
    </cofactor>
</comment>
<keyword evidence="10" id="KW-0119">Carbohydrate metabolism</keyword>
<dbReference type="EMBL" id="JAUEPO010000001">
    <property type="protein sequence ID" value="KAK3335242.1"/>
    <property type="molecule type" value="Genomic_DNA"/>
</dbReference>
<proteinExistence type="inferred from homology"/>
<dbReference type="InterPro" id="IPR015340">
    <property type="entry name" value="A_amylase_C_dom"/>
</dbReference>
<gene>
    <name evidence="17" type="ORF">B0T19DRAFT_446965</name>
</gene>
<feature type="disulfide bond" evidence="14">
    <location>
        <begin position="41"/>
        <end position="47"/>
    </location>
</feature>
<evidence type="ECO:0000259" key="16">
    <source>
        <dbReference type="SMART" id="SM00642"/>
    </source>
</evidence>
<feature type="binding site" evidence="15">
    <location>
        <position position="246"/>
    </location>
    <ligand>
        <name>substrate</name>
    </ligand>
</feature>
<comment type="catalytic activity">
    <reaction evidence="1">
        <text>Endohydrolysis of (1-&gt;4)-alpha-D-glucosidic linkages in polysaccharides containing three or more (1-&gt;4)-alpha-linked D-glucose units.</text>
        <dbReference type="EC" id="3.2.1.1"/>
    </reaction>
</comment>
<dbReference type="Pfam" id="PF09260">
    <property type="entry name" value="A_amylase_dom_C"/>
    <property type="match status" value="1"/>
</dbReference>
<comment type="similarity">
    <text evidence="3">Belongs to the glycosyl hydrolase 13 family.</text>
</comment>
<accession>A0AAE0J1J8</accession>
<feature type="binding site" evidence="15">
    <location>
        <position position="92"/>
    </location>
    <ligand>
        <name>substrate</name>
    </ligand>
</feature>
<evidence type="ECO:0000256" key="4">
    <source>
        <dbReference type="ARBA" id="ARBA00012595"/>
    </source>
</evidence>
<feature type="active site" description="Nucleophile" evidence="12">
    <location>
        <position position="218"/>
    </location>
</feature>
<evidence type="ECO:0000256" key="7">
    <source>
        <dbReference type="ARBA" id="ARBA00022837"/>
    </source>
</evidence>
<feature type="binding site" evidence="15">
    <location>
        <position position="356"/>
    </location>
    <ligand>
        <name>substrate</name>
    </ligand>
</feature>
<feature type="binding site" evidence="15">
    <location>
        <position position="216"/>
    </location>
    <ligand>
        <name>substrate</name>
    </ligand>
</feature>
<evidence type="ECO:0000313" key="18">
    <source>
        <dbReference type="Proteomes" id="UP001286456"/>
    </source>
</evidence>
<evidence type="ECO:0000256" key="3">
    <source>
        <dbReference type="ARBA" id="ARBA00008061"/>
    </source>
</evidence>
<evidence type="ECO:0000256" key="11">
    <source>
        <dbReference type="ARBA" id="ARBA00023295"/>
    </source>
</evidence>
<dbReference type="AlphaFoldDB" id="A0AAE0J1J8"/>
<evidence type="ECO:0000256" key="2">
    <source>
        <dbReference type="ARBA" id="ARBA00001913"/>
    </source>
</evidence>
<keyword evidence="9" id="KW-0325">Glycoprotein</keyword>
<evidence type="ECO:0000256" key="1">
    <source>
        <dbReference type="ARBA" id="ARBA00000548"/>
    </source>
</evidence>
<keyword evidence="18" id="KW-1185">Reference proteome</keyword>
<keyword evidence="8 14" id="KW-1015">Disulfide bond</keyword>
<dbReference type="SUPFAM" id="SSF51011">
    <property type="entry name" value="Glycosyl hydrolase domain"/>
    <property type="match status" value="1"/>
</dbReference>
<evidence type="ECO:0000256" key="10">
    <source>
        <dbReference type="ARBA" id="ARBA00023277"/>
    </source>
</evidence>
<feature type="disulfide bond" evidence="14">
    <location>
        <begin position="252"/>
        <end position="295"/>
    </location>
</feature>
<evidence type="ECO:0000256" key="13">
    <source>
        <dbReference type="PIRSR" id="PIRSR001024-2"/>
    </source>
</evidence>